<organism evidence="3 4">
    <name type="scientific">Lipingzhangella rawalii</name>
    <dbReference type="NCBI Taxonomy" id="2055835"/>
    <lineage>
        <taxon>Bacteria</taxon>
        <taxon>Bacillati</taxon>
        <taxon>Actinomycetota</taxon>
        <taxon>Actinomycetes</taxon>
        <taxon>Streptosporangiales</taxon>
        <taxon>Nocardiopsidaceae</taxon>
        <taxon>Lipingzhangella</taxon>
    </lineage>
</organism>
<evidence type="ECO:0000313" key="3">
    <source>
        <dbReference type="EMBL" id="MDS1270339.1"/>
    </source>
</evidence>
<dbReference type="InterPro" id="IPR001509">
    <property type="entry name" value="Epimerase_deHydtase"/>
</dbReference>
<gene>
    <name evidence="3" type="ORF">RIF23_08530</name>
</gene>
<keyword evidence="4" id="KW-1185">Reference proteome</keyword>
<dbReference type="SUPFAM" id="SSF51735">
    <property type="entry name" value="NAD(P)-binding Rossmann-fold domains"/>
    <property type="match status" value="1"/>
</dbReference>
<proteinExistence type="predicted"/>
<evidence type="ECO:0000256" key="1">
    <source>
        <dbReference type="SAM" id="MobiDB-lite"/>
    </source>
</evidence>
<dbReference type="Gene3D" id="3.40.50.720">
    <property type="entry name" value="NAD(P)-binding Rossmann-like Domain"/>
    <property type="match status" value="1"/>
</dbReference>
<dbReference type="Pfam" id="PF01370">
    <property type="entry name" value="Epimerase"/>
    <property type="match status" value="1"/>
</dbReference>
<dbReference type="InterPro" id="IPR036291">
    <property type="entry name" value="NAD(P)-bd_dom_sf"/>
</dbReference>
<feature type="compositionally biased region" description="Low complexity" evidence="1">
    <location>
        <begin position="1"/>
        <end position="18"/>
    </location>
</feature>
<name>A0ABU2H666_9ACTN</name>
<protein>
    <submittedName>
        <fullName evidence="3">NAD-dependent epimerase/dehydratase family protein</fullName>
    </submittedName>
</protein>
<sequence length="163" mass="16964">MPAGARCPASSSPAAWPSTTGPRLPVPEERAGNPGSLYGASKLAGETLARTFTAGNGLTVTALRFAGVYGGSGCGDGALLSATLDRVVRRILAGEEVTLPAGLRRVPRRLPPRGRGEARPTGVPPHDGPIRHRRPLVTTRTDEGVHAMTVSGFLSVSRKPPWS</sequence>
<feature type="region of interest" description="Disordered" evidence="1">
    <location>
        <begin position="108"/>
        <end position="142"/>
    </location>
</feature>
<comment type="caution">
    <text evidence="3">The sequence shown here is derived from an EMBL/GenBank/DDBJ whole genome shotgun (WGS) entry which is preliminary data.</text>
</comment>
<evidence type="ECO:0000259" key="2">
    <source>
        <dbReference type="Pfam" id="PF01370"/>
    </source>
</evidence>
<dbReference type="Proteomes" id="UP001250214">
    <property type="component" value="Unassembled WGS sequence"/>
</dbReference>
<feature type="domain" description="NAD-dependent epimerase/dehydratase" evidence="2">
    <location>
        <begin position="27"/>
        <end position="100"/>
    </location>
</feature>
<reference evidence="4" key="1">
    <citation type="submission" date="2023-07" db="EMBL/GenBank/DDBJ databases">
        <title>Novel species in the genus Lipingzhangella isolated from Sambhar Salt Lake.</title>
        <authorList>
            <person name="Jiya N."/>
            <person name="Kajale S."/>
            <person name="Sharma A."/>
        </authorList>
    </citation>
    <scope>NUCLEOTIDE SEQUENCE [LARGE SCALE GENOMIC DNA]</scope>
    <source>
        <strain evidence="4">LS1_29</strain>
    </source>
</reference>
<feature type="region of interest" description="Disordered" evidence="1">
    <location>
        <begin position="1"/>
        <end position="33"/>
    </location>
</feature>
<evidence type="ECO:0000313" key="4">
    <source>
        <dbReference type="Proteomes" id="UP001250214"/>
    </source>
</evidence>
<dbReference type="EMBL" id="JAVLVT010000003">
    <property type="protein sequence ID" value="MDS1270339.1"/>
    <property type="molecule type" value="Genomic_DNA"/>
</dbReference>
<dbReference type="RefSeq" id="WP_310911857.1">
    <property type="nucleotide sequence ID" value="NZ_JAVLVT010000003.1"/>
</dbReference>
<accession>A0ABU2H666</accession>